<evidence type="ECO:0000313" key="3">
    <source>
        <dbReference type="Proteomes" id="UP000182257"/>
    </source>
</evidence>
<evidence type="ECO:0000313" key="2">
    <source>
        <dbReference type="EMBL" id="SEA37657.1"/>
    </source>
</evidence>
<dbReference type="OrthoDB" id="9798009at2"/>
<dbReference type="EMBL" id="FNRF01000002">
    <property type="protein sequence ID" value="SEA37657.1"/>
    <property type="molecule type" value="Genomic_DNA"/>
</dbReference>
<accession>A0A1H4APL4</accession>
<keyword evidence="1" id="KW-1133">Transmembrane helix</keyword>
<dbReference type="Proteomes" id="UP000182257">
    <property type="component" value="Unassembled WGS sequence"/>
</dbReference>
<evidence type="ECO:0008006" key="4">
    <source>
        <dbReference type="Google" id="ProtNLM"/>
    </source>
</evidence>
<gene>
    <name evidence="2" type="ORF">SAMN05216462_1307</name>
</gene>
<keyword evidence="1" id="KW-0472">Membrane</keyword>
<dbReference type="RefSeq" id="WP_139208875.1">
    <property type="nucleotide sequence ID" value="NZ_FNRF01000002.1"/>
</dbReference>
<feature type="transmembrane region" description="Helical" evidence="1">
    <location>
        <begin position="90"/>
        <end position="111"/>
    </location>
</feature>
<evidence type="ECO:0000256" key="1">
    <source>
        <dbReference type="SAM" id="Phobius"/>
    </source>
</evidence>
<dbReference type="SUPFAM" id="SSF58104">
    <property type="entry name" value="Methyl-accepting chemotaxis protein (MCP) signaling domain"/>
    <property type="match status" value="1"/>
</dbReference>
<proteinExistence type="predicted"/>
<feature type="transmembrane region" description="Helical" evidence="1">
    <location>
        <begin position="58"/>
        <end position="78"/>
    </location>
</feature>
<organism evidence="2 3">
    <name type="scientific">Xylanibacter ruminicola</name>
    <name type="common">Prevotella ruminicola</name>
    <dbReference type="NCBI Taxonomy" id="839"/>
    <lineage>
        <taxon>Bacteria</taxon>
        <taxon>Pseudomonadati</taxon>
        <taxon>Bacteroidota</taxon>
        <taxon>Bacteroidia</taxon>
        <taxon>Bacteroidales</taxon>
        <taxon>Prevotellaceae</taxon>
        <taxon>Xylanibacter</taxon>
    </lineage>
</organism>
<name>A0A1H4APL4_XYLRU</name>
<dbReference type="AlphaFoldDB" id="A0A1H4APL4"/>
<feature type="transmembrane region" description="Helical" evidence="1">
    <location>
        <begin position="16"/>
        <end position="38"/>
    </location>
</feature>
<protein>
    <recommendedName>
        <fullName evidence="4">MotA/TolQ/ExbB proton channel domain-containing protein</fullName>
    </recommendedName>
</protein>
<reference evidence="2 3" key="1">
    <citation type="submission" date="2016-10" db="EMBL/GenBank/DDBJ databases">
        <authorList>
            <person name="de Groot N.N."/>
        </authorList>
    </citation>
    <scope>NUCLEOTIDE SEQUENCE [LARGE SCALE GENOMIC DNA]</scope>
    <source>
        <strain evidence="2 3">D31d</strain>
    </source>
</reference>
<sequence length="610" mass="68708">MDQISQTFFTEETLNYISFIFLGIVVLCFLISWIYFVYQKNQDRLIEKRRWIENLPTFISTIGVLGTFAGITLGLVNFDPNNLDASIPLLLSGLKTAFFTSLAGMIGSLFLSKIVSSGYDSIDKGVSDINLAAGLITESVAKMEKASAEKMNLITQKQDEFINKMGLIYQKQESFFTSLLSKIQEQSKDSQEMRTALNIMANHTNEVVNTVGKACSITADIAHTNYEIKNTLDEIASHSNESVAIVGKTCAVAADIAKTNSESQALLKDRFEATIQKLDDLNNAIDGRLESITISVGNVEEALGNQTKSVNTLNDSVKAVNDNVAEIVEASTGTYSTQNEIIDEIKKLSPVIRDEVTEIEEKMSETNVLLTEKFEEFSELLRKSNTEALVEVMKGVTEEFEKQMNALISKLIKENFEQLNESVGRMITWQEENKNMITSLTSKYTQMNTNFEETSTTLKEVEADTKLLINDGGKLHQIVLGLEQVMAKDKDFVATAKAMRDAAEANSKNIAEYKEYTENLNKWVEKQRNFAQVVNDLIYKLEELNKLRDYNNEFWADAKKNLMDAQKQLHDSAQFLQGEIQTLDQHFYNRLSETLSQLDVCIQAMIKDKR</sequence>
<keyword evidence="1" id="KW-0812">Transmembrane</keyword>